<dbReference type="Pfam" id="PF13599">
    <property type="entry name" value="Pentapeptide_4"/>
    <property type="match status" value="1"/>
</dbReference>
<reference evidence="1 2" key="2">
    <citation type="submission" date="2014-09" db="EMBL/GenBank/DDBJ databases">
        <authorList>
            <consortium name="NBRP consortium"/>
            <person name="Sawabe T."/>
            <person name="Meirelles P."/>
            <person name="Nakanishi M."/>
            <person name="Sayaka M."/>
            <person name="Hattori M."/>
            <person name="Ohkuma M."/>
        </authorList>
    </citation>
    <scope>NUCLEOTIDE SEQUENCE [LARGE SCALE GENOMIC DNA]</scope>
    <source>
        <strain evidence="2">JCM19235</strain>
    </source>
</reference>
<dbReference type="InterPro" id="IPR051082">
    <property type="entry name" value="Pentapeptide-BTB/POZ_domain"/>
</dbReference>
<protein>
    <submittedName>
        <fullName evidence="1">Qnr protein</fullName>
    </submittedName>
</protein>
<keyword evidence="2" id="KW-1185">Reference proteome</keyword>
<evidence type="ECO:0000313" key="2">
    <source>
        <dbReference type="Proteomes" id="UP000029228"/>
    </source>
</evidence>
<reference evidence="1 2" key="1">
    <citation type="submission" date="2014-09" db="EMBL/GenBank/DDBJ databases">
        <title>Vibrio maritimus JCM 19235. (C45) whole genome shotgun sequence.</title>
        <authorList>
            <person name="Sawabe T."/>
            <person name="Meirelles P."/>
            <person name="Nakanishi M."/>
            <person name="Sayaka M."/>
            <person name="Hattori M."/>
            <person name="Ohkuma M."/>
        </authorList>
    </citation>
    <scope>NUCLEOTIDE SEQUENCE [LARGE SCALE GENOMIC DNA]</scope>
    <source>
        <strain evidence="2">JCM19235</strain>
    </source>
</reference>
<dbReference type="PANTHER" id="PTHR14136">
    <property type="entry name" value="BTB_POZ DOMAIN-CONTAINING PROTEIN KCTD9"/>
    <property type="match status" value="1"/>
</dbReference>
<dbReference type="InterPro" id="IPR001646">
    <property type="entry name" value="5peptide_repeat"/>
</dbReference>
<gene>
    <name evidence="1" type="ORF">JCM19235_3530</name>
</gene>
<dbReference type="STRING" id="990268.JCM19235_3530"/>
<name>A0A090S184_9VIBR</name>
<dbReference type="EMBL" id="BBMR01000006">
    <property type="protein sequence ID" value="GAL20528.1"/>
    <property type="molecule type" value="Genomic_DNA"/>
</dbReference>
<dbReference type="Proteomes" id="UP000029228">
    <property type="component" value="Unassembled WGS sequence"/>
</dbReference>
<dbReference type="Gene3D" id="2.160.20.80">
    <property type="entry name" value="E3 ubiquitin-protein ligase SopA"/>
    <property type="match status" value="1"/>
</dbReference>
<sequence length="184" mass="21456">MKDKIFERHDFSHHDLSGEIFENCQFYQCDFSRADLSEARFERCKFIEPLDLEGCHFQYTNMKDASFKQCQMAMCNFEGADCFGIEFRECDLKGANFARARFANQVSHTMYFCSAYITGCNLSYTNFERIIVEKCDLFENRWIGANLQGASFRESDLSRGVFLLMLGHSSDFRALIYAMLNLKD</sequence>
<comment type="caution">
    <text evidence="1">The sequence shown here is derived from an EMBL/GenBank/DDBJ whole genome shotgun (WGS) entry which is preliminary data.</text>
</comment>
<proteinExistence type="predicted"/>
<dbReference type="Pfam" id="PF00805">
    <property type="entry name" value="Pentapeptide"/>
    <property type="match status" value="1"/>
</dbReference>
<dbReference type="NCBIfam" id="NF033086">
    <property type="entry name" value="penta_rpt_Qnr"/>
    <property type="match status" value="1"/>
</dbReference>
<evidence type="ECO:0000313" key="1">
    <source>
        <dbReference type="EMBL" id="GAL20528.1"/>
    </source>
</evidence>
<dbReference type="SUPFAM" id="SSF141571">
    <property type="entry name" value="Pentapeptide repeat-like"/>
    <property type="match status" value="1"/>
</dbReference>
<organism evidence="1 2">
    <name type="scientific">Vibrio maritimus</name>
    <dbReference type="NCBI Taxonomy" id="990268"/>
    <lineage>
        <taxon>Bacteria</taxon>
        <taxon>Pseudomonadati</taxon>
        <taxon>Pseudomonadota</taxon>
        <taxon>Gammaproteobacteria</taxon>
        <taxon>Vibrionales</taxon>
        <taxon>Vibrionaceae</taxon>
        <taxon>Vibrio</taxon>
    </lineage>
</organism>
<accession>A0A090S184</accession>
<dbReference type="AlphaFoldDB" id="A0A090S184"/>
<dbReference type="PANTHER" id="PTHR14136:SF21">
    <property type="entry name" value="BTB DOMAIN-CONTAINING PROTEIN"/>
    <property type="match status" value="1"/>
</dbReference>